<keyword evidence="6" id="KW-0624">Polysaccharide degradation</keyword>
<dbReference type="EMBL" id="CP001810">
    <property type="protein sequence ID" value="ADL33047.1"/>
    <property type="molecule type" value="Genomic_DNA"/>
</dbReference>
<dbReference type="InterPro" id="IPR050386">
    <property type="entry name" value="Glycosyl_hydrolase_5"/>
</dbReference>
<proteinExistence type="inferred from homology"/>
<gene>
    <name evidence="10" type="primary">cel5A</name>
    <name evidence="10" type="ordered locus">bpr_I0299</name>
</gene>
<evidence type="ECO:0000256" key="6">
    <source>
        <dbReference type="ARBA" id="ARBA00023326"/>
    </source>
</evidence>
<comment type="similarity">
    <text evidence="1 7">Belongs to the glycosyl hydrolase 5 (cellulase A) family.</text>
</comment>
<dbReference type="eggNOG" id="COG2730">
    <property type="taxonomic scope" value="Bacteria"/>
</dbReference>
<keyword evidence="5 7" id="KW-0326">Glycosidase</keyword>
<keyword evidence="10" id="KW-0858">Xylan degradation</keyword>
<keyword evidence="11" id="KW-1185">Reference proteome</keyword>
<dbReference type="GO" id="GO:0045493">
    <property type="term" value="P:xylan catabolic process"/>
    <property type="evidence" value="ECO:0007669"/>
    <property type="project" value="UniProtKB-KW"/>
</dbReference>
<evidence type="ECO:0000313" key="10">
    <source>
        <dbReference type="EMBL" id="ADL33047.1"/>
    </source>
</evidence>
<evidence type="ECO:0000256" key="1">
    <source>
        <dbReference type="ARBA" id="ARBA00005641"/>
    </source>
</evidence>
<feature type="compositionally biased region" description="Low complexity" evidence="8">
    <location>
        <begin position="48"/>
        <end position="94"/>
    </location>
</feature>
<keyword evidence="4" id="KW-0119">Carbohydrate metabolism</keyword>
<evidence type="ECO:0000313" key="11">
    <source>
        <dbReference type="Proteomes" id="UP000001299"/>
    </source>
</evidence>
<dbReference type="AlphaFoldDB" id="E0RYG6"/>
<reference evidence="10 11" key="1">
    <citation type="journal article" date="2010" name="PLoS ONE">
        <title>The glycobiome of the rumen bacterium Butyrivibrio proteoclasticus B316(T) highlights adaptation to a polysaccharide-rich environment.</title>
        <authorList>
            <person name="Kelly W.J."/>
            <person name="Leahy S.C."/>
            <person name="Altermann E."/>
            <person name="Yeoman C.J."/>
            <person name="Dunne J.C."/>
            <person name="Kong Z."/>
            <person name="Pacheco D.M."/>
            <person name="Li D."/>
            <person name="Noel S.J."/>
            <person name="Moon C.D."/>
            <person name="Cookson A.L."/>
            <person name="Attwood G.T."/>
        </authorList>
    </citation>
    <scope>NUCLEOTIDE SEQUENCE [LARGE SCALE GENOMIC DNA]</scope>
    <source>
        <strain evidence="11">ATCC 51982 / DSM 14932 / B316</strain>
    </source>
</reference>
<keyword evidence="3" id="KW-0136">Cellulose degradation</keyword>
<dbReference type="InterPro" id="IPR018087">
    <property type="entry name" value="Glyco_hydro_5_CS"/>
</dbReference>
<dbReference type="GO" id="GO:0008422">
    <property type="term" value="F:beta-glucosidase activity"/>
    <property type="evidence" value="ECO:0007669"/>
    <property type="project" value="TreeGrafter"/>
</dbReference>
<evidence type="ECO:0000259" key="9">
    <source>
        <dbReference type="Pfam" id="PF00150"/>
    </source>
</evidence>
<dbReference type="Proteomes" id="UP000001299">
    <property type="component" value="Chromosome 1"/>
</dbReference>
<dbReference type="GO" id="GO:0009986">
    <property type="term" value="C:cell surface"/>
    <property type="evidence" value="ECO:0007669"/>
    <property type="project" value="TreeGrafter"/>
</dbReference>
<dbReference type="GO" id="GO:0031176">
    <property type="term" value="F:endo-1,4-beta-xylanase activity"/>
    <property type="evidence" value="ECO:0007669"/>
    <property type="project" value="UniProtKB-EC"/>
</dbReference>
<dbReference type="CAZy" id="GH5">
    <property type="family name" value="Glycoside Hydrolase Family 5"/>
</dbReference>
<dbReference type="PANTHER" id="PTHR31297">
    <property type="entry name" value="GLUCAN ENDO-1,6-BETA-GLUCOSIDASE B"/>
    <property type="match status" value="1"/>
</dbReference>
<name>E0RYG6_BUTPB</name>
<dbReference type="STRING" id="515622.bpr_I0299"/>
<protein>
    <submittedName>
        <fullName evidence="10">Endo-1,4-beta-glucanase/xylanase Cel5A</fullName>
        <ecNumber evidence="10">3.2.1.8</ecNumber>
    </submittedName>
</protein>
<dbReference type="Pfam" id="PF00150">
    <property type="entry name" value="Cellulase"/>
    <property type="match status" value="1"/>
</dbReference>
<evidence type="ECO:0000256" key="4">
    <source>
        <dbReference type="ARBA" id="ARBA00023277"/>
    </source>
</evidence>
<feature type="domain" description="Glycoside hydrolase family 5" evidence="9">
    <location>
        <begin position="145"/>
        <end position="422"/>
    </location>
</feature>
<dbReference type="InterPro" id="IPR001547">
    <property type="entry name" value="Glyco_hydro_5"/>
</dbReference>
<dbReference type="KEGG" id="bpb:bpr_I0299"/>
<feature type="region of interest" description="Disordered" evidence="8">
    <location>
        <begin position="46"/>
        <end position="101"/>
    </location>
</feature>
<dbReference type="Gene3D" id="3.20.20.80">
    <property type="entry name" value="Glycosidases"/>
    <property type="match status" value="1"/>
</dbReference>
<keyword evidence="2 7" id="KW-0378">Hydrolase</keyword>
<organism evidence="10 11">
    <name type="scientific">Butyrivibrio proteoclasticus (strain ATCC 51982 / DSM 14932 / B316)</name>
    <name type="common">Clostridium proteoclasticum</name>
    <dbReference type="NCBI Taxonomy" id="515622"/>
    <lineage>
        <taxon>Bacteria</taxon>
        <taxon>Bacillati</taxon>
        <taxon>Bacillota</taxon>
        <taxon>Clostridia</taxon>
        <taxon>Lachnospirales</taxon>
        <taxon>Lachnospiraceae</taxon>
        <taxon>Butyrivibrio</taxon>
    </lineage>
</organism>
<evidence type="ECO:0000256" key="8">
    <source>
        <dbReference type="SAM" id="MobiDB-lite"/>
    </source>
</evidence>
<sequence>MSILKDTEFMLKVRYRMHKLKLVSKLMIPMIAAGLLVGCGNSSEADKANGSAASSSAIAEAGPASSSVDNTTEDTSNNTAETEATSESANTSSTIEEDIPIEIKGITERSDEMRDISAKELVAEMTAGWNLGNTLEATGDAGLSSETSWGNPMVTKEQIDAVCEKGFDSIRIPVTWGNHVSEAPDYTIDPEWMDRVEEVVNYALDDGMYVLIDSHHEESWRIPDEEHIEAVDAENIAIWKQVAERFKDYGDHLIFEGLNEPRIKGSADEWNGGTYSERLLVNRLNKSFVDTVRATGGNNEKRLLLITTYGDSHLPGAITALEIPEDEHIGVAIHAYEPYAFTYESGESWELFKWDGSHNGDIIKVMYRLDSTFISEGIPVLLTEYGAVNKNENTDEVVKWTESYVSAATKRGIPCFWWDNGIYDQQGEKFAIFDRKNLSWYREEVVDTIIRESYSK</sequence>
<evidence type="ECO:0000256" key="3">
    <source>
        <dbReference type="ARBA" id="ARBA00023001"/>
    </source>
</evidence>
<dbReference type="SUPFAM" id="SSF51445">
    <property type="entry name" value="(Trans)glycosidases"/>
    <property type="match status" value="1"/>
</dbReference>
<accession>E0RYG6</accession>
<dbReference type="GO" id="GO:0030245">
    <property type="term" value="P:cellulose catabolic process"/>
    <property type="evidence" value="ECO:0007669"/>
    <property type="project" value="UniProtKB-KW"/>
</dbReference>
<dbReference type="GO" id="GO:0005576">
    <property type="term" value="C:extracellular region"/>
    <property type="evidence" value="ECO:0007669"/>
    <property type="project" value="TreeGrafter"/>
</dbReference>
<dbReference type="EC" id="3.2.1.8" evidence="10"/>
<evidence type="ECO:0000256" key="2">
    <source>
        <dbReference type="ARBA" id="ARBA00022801"/>
    </source>
</evidence>
<dbReference type="InterPro" id="IPR017853">
    <property type="entry name" value="GH"/>
</dbReference>
<evidence type="ECO:0000256" key="5">
    <source>
        <dbReference type="ARBA" id="ARBA00023295"/>
    </source>
</evidence>
<dbReference type="HOGENOM" id="CLU_018668_3_1_9"/>
<dbReference type="PANTHER" id="PTHR31297:SF41">
    <property type="entry name" value="ENDOGLUCANASE, PUTATIVE (AFU_ORTHOLOGUE AFUA_5G01830)-RELATED"/>
    <property type="match status" value="1"/>
</dbReference>
<evidence type="ECO:0000256" key="7">
    <source>
        <dbReference type="RuleBase" id="RU361153"/>
    </source>
</evidence>
<dbReference type="PROSITE" id="PS00659">
    <property type="entry name" value="GLYCOSYL_HYDROL_F5"/>
    <property type="match status" value="1"/>
</dbReference>